<evidence type="ECO:0000313" key="19">
    <source>
        <dbReference type="EMBL" id="NNU26208.1"/>
    </source>
</evidence>
<comment type="similarity">
    <text evidence="5 14">In the C-terminal section; belongs to the HTP reductase family.</text>
</comment>
<protein>
    <recommendedName>
        <fullName evidence="14">Riboflavin biosynthesis protein RibD</fullName>
    </recommendedName>
    <domain>
        <recommendedName>
            <fullName evidence="14">Diaminohydroxyphosphoribosylaminopyrimidine deaminase</fullName>
            <shortName evidence="14">DRAP deaminase</shortName>
            <ecNumber evidence="14">3.5.4.26</ecNumber>
        </recommendedName>
        <alternativeName>
            <fullName evidence="14">Riboflavin-specific deaminase</fullName>
        </alternativeName>
    </domain>
    <domain>
        <recommendedName>
            <fullName evidence="14">5-amino-6-(5-phosphoribosylamino)uracil reductase</fullName>
            <ecNumber evidence="14">1.1.1.193</ecNumber>
        </recommendedName>
        <alternativeName>
            <fullName evidence="14">HTP reductase</fullName>
        </alternativeName>
    </domain>
</protein>
<comment type="caution">
    <text evidence="19">The sequence shown here is derived from an EMBL/GenBank/DDBJ whole genome shotgun (WGS) entry which is preliminary data.</text>
</comment>
<gene>
    <name evidence="19" type="primary">ribD</name>
    <name evidence="19" type="ORF">HLI28_01440</name>
</gene>
<evidence type="ECO:0000256" key="15">
    <source>
        <dbReference type="PIRSR" id="PIRSR006769-1"/>
    </source>
</evidence>
<feature type="binding site" evidence="17">
    <location>
        <position position="45"/>
    </location>
    <ligand>
        <name>Zn(2+)</name>
        <dbReference type="ChEBI" id="CHEBI:29105"/>
        <note>catalytic</note>
    </ligand>
</feature>
<dbReference type="GO" id="GO:0008703">
    <property type="term" value="F:5-amino-6-(5-phosphoribosylamino)uracil reductase activity"/>
    <property type="evidence" value="ECO:0007669"/>
    <property type="project" value="UniProtKB-EC"/>
</dbReference>
<dbReference type="CDD" id="cd01284">
    <property type="entry name" value="Riboflavin_deaminase-reductase"/>
    <property type="match status" value="1"/>
</dbReference>
<feature type="binding site" evidence="16">
    <location>
        <position position="153"/>
    </location>
    <ligand>
        <name>NADP(+)</name>
        <dbReference type="ChEBI" id="CHEBI:58349"/>
    </ligand>
</feature>
<keyword evidence="14 19" id="KW-0378">Hydrolase</keyword>
<comment type="pathway">
    <text evidence="3 14">Cofactor biosynthesis; riboflavin biosynthesis; 5-amino-6-(D-ribitylamino)uracil from GTP: step 3/4.</text>
</comment>
<evidence type="ECO:0000256" key="16">
    <source>
        <dbReference type="PIRSR" id="PIRSR006769-2"/>
    </source>
</evidence>
<keyword evidence="9 14" id="KW-0521">NADP</keyword>
<evidence type="ECO:0000256" key="6">
    <source>
        <dbReference type="ARBA" id="ARBA00022619"/>
    </source>
</evidence>
<feature type="domain" description="CMP/dCMP-type deaminase" evidence="18">
    <location>
        <begin position="1"/>
        <end position="114"/>
    </location>
</feature>
<accession>A0A849JZG9</accession>
<evidence type="ECO:0000256" key="3">
    <source>
        <dbReference type="ARBA" id="ARBA00004910"/>
    </source>
</evidence>
<dbReference type="GO" id="GO:0008835">
    <property type="term" value="F:diaminohydroxyphosphoribosylaminopyrimidine deaminase activity"/>
    <property type="evidence" value="ECO:0007669"/>
    <property type="project" value="UniProtKB-EC"/>
</dbReference>
<feature type="active site" description="Proton donor" evidence="15">
    <location>
        <position position="47"/>
    </location>
</feature>
<evidence type="ECO:0000256" key="17">
    <source>
        <dbReference type="PIRSR" id="PIRSR006769-3"/>
    </source>
</evidence>
<evidence type="ECO:0000256" key="12">
    <source>
        <dbReference type="ARBA" id="ARBA00049861"/>
    </source>
</evidence>
<dbReference type="Pfam" id="PF00383">
    <property type="entry name" value="dCMP_cyt_deam_1"/>
    <property type="match status" value="1"/>
</dbReference>
<feature type="binding site" evidence="16">
    <location>
        <position position="206"/>
    </location>
    <ligand>
        <name>substrate</name>
    </ligand>
</feature>
<dbReference type="Gene3D" id="3.40.430.10">
    <property type="entry name" value="Dihydrofolate Reductase, subunit A"/>
    <property type="match status" value="1"/>
</dbReference>
<reference evidence="19 20" key="1">
    <citation type="submission" date="2020-05" db="EMBL/GenBank/DDBJ databases">
        <title>Genome sequence of Isoptericola sp. JC619 isolated from Chilika lagoon, India.</title>
        <authorList>
            <person name="Kumar D."/>
            <person name="Appam K."/>
            <person name="Gandham S."/>
            <person name="Uppada J."/>
            <person name="Sasikala C."/>
            <person name="Venkata Ramana C."/>
        </authorList>
    </citation>
    <scope>NUCLEOTIDE SEQUENCE [LARGE SCALE GENOMIC DNA]</scope>
    <source>
        <strain evidence="19 20">JC619</strain>
    </source>
</reference>
<dbReference type="GO" id="GO:0008270">
    <property type="term" value="F:zinc ion binding"/>
    <property type="evidence" value="ECO:0007669"/>
    <property type="project" value="InterPro"/>
</dbReference>
<evidence type="ECO:0000256" key="9">
    <source>
        <dbReference type="ARBA" id="ARBA00022857"/>
    </source>
</evidence>
<dbReference type="InterPro" id="IPR016192">
    <property type="entry name" value="APOBEC/CMP_deaminase_Zn-bd"/>
</dbReference>
<dbReference type="PROSITE" id="PS51747">
    <property type="entry name" value="CYT_DCMP_DEAMINASES_2"/>
    <property type="match status" value="1"/>
</dbReference>
<evidence type="ECO:0000256" key="2">
    <source>
        <dbReference type="ARBA" id="ARBA00004882"/>
    </source>
</evidence>
<dbReference type="Gene3D" id="3.40.140.10">
    <property type="entry name" value="Cytidine Deaminase, domain 2"/>
    <property type="match status" value="1"/>
</dbReference>
<dbReference type="PANTHER" id="PTHR38011">
    <property type="entry name" value="DIHYDROFOLATE REDUCTASE FAMILY PROTEIN (AFU_ORTHOLOGUE AFUA_8G06820)"/>
    <property type="match status" value="1"/>
</dbReference>
<evidence type="ECO:0000313" key="20">
    <source>
        <dbReference type="Proteomes" id="UP000557204"/>
    </source>
</evidence>
<comment type="catalytic activity">
    <reaction evidence="12 14">
        <text>5-amino-6-(5-phospho-D-ribitylamino)uracil + NADP(+) = 5-amino-6-(5-phospho-D-ribosylamino)uracil + NADPH + H(+)</text>
        <dbReference type="Rhea" id="RHEA:17845"/>
        <dbReference type="ChEBI" id="CHEBI:15378"/>
        <dbReference type="ChEBI" id="CHEBI:57783"/>
        <dbReference type="ChEBI" id="CHEBI:58349"/>
        <dbReference type="ChEBI" id="CHEBI:58421"/>
        <dbReference type="ChEBI" id="CHEBI:58453"/>
        <dbReference type="EC" id="1.1.1.193"/>
    </reaction>
</comment>
<dbReference type="SUPFAM" id="SSF53597">
    <property type="entry name" value="Dihydrofolate reductase-like"/>
    <property type="match status" value="1"/>
</dbReference>
<evidence type="ECO:0000256" key="8">
    <source>
        <dbReference type="ARBA" id="ARBA00022833"/>
    </source>
</evidence>
<dbReference type="InterPro" id="IPR024072">
    <property type="entry name" value="DHFR-like_dom_sf"/>
</dbReference>
<sequence length="353" mass="36191">MQRALTLAATPGLDLGPNPRVGCVLLDAGGATLAEGFHRGAGTPHAEVVALTNARHAHGDDAARGATAVVTLEPCAHTGRTGPCADALRDAGVTRVVYAQPDPNPAAAGGAGVLIGAGVDVVGGVGAEDARELNRVWSTAVELGRPVVTWKVATTLDGRTAAVDGTSRWITSAAARRDVHRLRAEVDTVLVGTGTVLDDDPALTVRDADGPQPLRAVMGRRDLPATSRLAAPGPDGVETCHLRTHDPHEALAELWRLDRRHVLLEGGATLAAAFLRAGLVDEIVAYVAPALLGAGPPAVGDLGVTTIADAARFDLVDATVLEPTTDDLSTPDGPASGLAATNVRLTLRPRKES</sequence>
<evidence type="ECO:0000256" key="10">
    <source>
        <dbReference type="ARBA" id="ARBA00023002"/>
    </source>
</evidence>
<evidence type="ECO:0000256" key="13">
    <source>
        <dbReference type="ARBA" id="ARBA00049886"/>
    </source>
</evidence>
<feature type="binding site" evidence="16">
    <location>
        <position position="265"/>
    </location>
    <ligand>
        <name>substrate</name>
    </ligand>
</feature>
<comment type="similarity">
    <text evidence="4 14">In the N-terminal section; belongs to the cytidine and deoxycytidylate deaminase family.</text>
</comment>
<feature type="binding site" evidence="16">
    <location>
        <position position="199"/>
    </location>
    <ligand>
        <name>NADP(+)</name>
        <dbReference type="ChEBI" id="CHEBI:58349"/>
    </ligand>
</feature>
<dbReference type="NCBIfam" id="TIGR00326">
    <property type="entry name" value="eubact_ribD"/>
    <property type="match status" value="1"/>
</dbReference>
<name>A0A849JZG9_9MICO</name>
<feature type="binding site" evidence="16">
    <location>
        <position position="169"/>
    </location>
    <ligand>
        <name>NADP(+)</name>
        <dbReference type="ChEBI" id="CHEBI:58349"/>
    </ligand>
</feature>
<dbReference type="GO" id="GO:0009231">
    <property type="term" value="P:riboflavin biosynthetic process"/>
    <property type="evidence" value="ECO:0007669"/>
    <property type="project" value="UniProtKB-UniPathway"/>
</dbReference>
<dbReference type="EC" id="3.5.4.26" evidence="14"/>
<comment type="function">
    <text evidence="1 14">Converts 2,5-diamino-6-(ribosylamino)-4(3h)-pyrimidinone 5'-phosphate into 5-amino-6-(ribosylamino)-2,4(1h,3h)-pyrimidinedione 5'-phosphate.</text>
</comment>
<dbReference type="SUPFAM" id="SSF53927">
    <property type="entry name" value="Cytidine deaminase-like"/>
    <property type="match status" value="1"/>
</dbReference>
<dbReference type="Proteomes" id="UP000557204">
    <property type="component" value="Unassembled WGS sequence"/>
</dbReference>
<comment type="cofactor">
    <cofactor evidence="14 17">
        <name>Zn(2+)</name>
        <dbReference type="ChEBI" id="CHEBI:29105"/>
    </cofactor>
    <text evidence="14 17">Binds 1 zinc ion.</text>
</comment>
<keyword evidence="6 14" id="KW-0686">Riboflavin biosynthesis</keyword>
<keyword evidence="10 14" id="KW-0560">Oxidoreductase</keyword>
<dbReference type="InterPro" id="IPR016193">
    <property type="entry name" value="Cytidine_deaminase-like"/>
</dbReference>
<proteinExistence type="inferred from homology"/>
<feature type="binding site" evidence="17">
    <location>
        <position position="84"/>
    </location>
    <ligand>
        <name>Zn(2+)</name>
        <dbReference type="ChEBI" id="CHEBI:29105"/>
        <note>catalytic</note>
    </ligand>
</feature>
<dbReference type="InterPro" id="IPR050765">
    <property type="entry name" value="Riboflavin_Biosynth_HTPR"/>
</dbReference>
<evidence type="ECO:0000256" key="1">
    <source>
        <dbReference type="ARBA" id="ARBA00002151"/>
    </source>
</evidence>
<keyword evidence="20" id="KW-1185">Reference proteome</keyword>
<evidence type="ECO:0000256" key="14">
    <source>
        <dbReference type="PIRNR" id="PIRNR006769"/>
    </source>
</evidence>
<dbReference type="AlphaFoldDB" id="A0A849JZG9"/>
<dbReference type="EMBL" id="JABFAJ010000003">
    <property type="protein sequence ID" value="NNU26208.1"/>
    <property type="molecule type" value="Genomic_DNA"/>
</dbReference>
<dbReference type="InterPro" id="IPR004794">
    <property type="entry name" value="Eubact_RibD"/>
</dbReference>
<evidence type="ECO:0000259" key="18">
    <source>
        <dbReference type="PROSITE" id="PS51747"/>
    </source>
</evidence>
<feature type="binding site" evidence="16">
    <location>
        <position position="183"/>
    </location>
    <ligand>
        <name>substrate</name>
    </ligand>
</feature>
<keyword evidence="11" id="KW-0511">Multifunctional enzyme</keyword>
<dbReference type="PROSITE" id="PS00903">
    <property type="entry name" value="CYT_DCMP_DEAMINASES_1"/>
    <property type="match status" value="1"/>
</dbReference>
<dbReference type="EC" id="1.1.1.193" evidence="14"/>
<evidence type="ECO:0000256" key="11">
    <source>
        <dbReference type="ARBA" id="ARBA00023268"/>
    </source>
</evidence>
<feature type="binding site" evidence="16">
    <location>
        <position position="203"/>
    </location>
    <ligand>
        <name>substrate</name>
    </ligand>
</feature>
<organism evidence="19 20">
    <name type="scientific">Isoptericola sediminis</name>
    <dbReference type="NCBI Taxonomy" id="2733572"/>
    <lineage>
        <taxon>Bacteria</taxon>
        <taxon>Bacillati</taxon>
        <taxon>Actinomycetota</taxon>
        <taxon>Actinomycetes</taxon>
        <taxon>Micrococcales</taxon>
        <taxon>Promicromonosporaceae</taxon>
        <taxon>Isoptericola</taxon>
    </lineage>
</organism>
<evidence type="ECO:0000256" key="7">
    <source>
        <dbReference type="ARBA" id="ARBA00022723"/>
    </source>
</evidence>
<comment type="catalytic activity">
    <reaction evidence="13 14">
        <text>2,5-diamino-6-hydroxy-4-(5-phosphoribosylamino)-pyrimidine + H2O + H(+) = 5-amino-6-(5-phospho-D-ribosylamino)uracil + NH4(+)</text>
        <dbReference type="Rhea" id="RHEA:21868"/>
        <dbReference type="ChEBI" id="CHEBI:15377"/>
        <dbReference type="ChEBI" id="CHEBI:15378"/>
        <dbReference type="ChEBI" id="CHEBI:28938"/>
        <dbReference type="ChEBI" id="CHEBI:58453"/>
        <dbReference type="ChEBI" id="CHEBI:58614"/>
        <dbReference type="EC" id="3.5.4.26"/>
    </reaction>
</comment>
<feature type="binding site" evidence="16">
    <location>
        <begin position="267"/>
        <end position="273"/>
    </location>
    <ligand>
        <name>NADP(+)</name>
        <dbReference type="ChEBI" id="CHEBI:58349"/>
    </ligand>
</feature>
<evidence type="ECO:0000256" key="4">
    <source>
        <dbReference type="ARBA" id="ARBA00005259"/>
    </source>
</evidence>
<keyword evidence="7 14" id="KW-0479">Metal-binding</keyword>
<dbReference type="UniPathway" id="UPA00275">
    <property type="reaction ID" value="UER00401"/>
</dbReference>
<dbReference type="PANTHER" id="PTHR38011:SF7">
    <property type="entry name" value="2,5-DIAMINO-6-RIBOSYLAMINO-4(3H)-PYRIMIDINONE 5'-PHOSPHATE REDUCTASE"/>
    <property type="match status" value="1"/>
</dbReference>
<feature type="binding site" evidence="16">
    <location>
        <position position="195"/>
    </location>
    <ligand>
        <name>NADP(+)</name>
        <dbReference type="ChEBI" id="CHEBI:58349"/>
    </ligand>
</feature>
<evidence type="ECO:0000256" key="5">
    <source>
        <dbReference type="ARBA" id="ARBA00007417"/>
    </source>
</evidence>
<dbReference type="PIRSF" id="PIRSF006769">
    <property type="entry name" value="RibD"/>
    <property type="match status" value="1"/>
</dbReference>
<dbReference type="InterPro" id="IPR002125">
    <property type="entry name" value="CMP_dCMP_dom"/>
</dbReference>
<comment type="pathway">
    <text evidence="2 14">Cofactor biosynthesis; riboflavin biosynthesis; 5-amino-6-(D-ribitylamino)uracil from GTP: step 2/4.</text>
</comment>
<dbReference type="InterPro" id="IPR002734">
    <property type="entry name" value="RibDG_C"/>
</dbReference>
<keyword evidence="8 14" id="KW-0862">Zinc</keyword>
<feature type="binding site" evidence="16">
    <location>
        <position position="167"/>
    </location>
    <ligand>
        <name>substrate</name>
    </ligand>
</feature>
<feature type="binding site" evidence="17">
    <location>
        <position position="75"/>
    </location>
    <ligand>
        <name>Zn(2+)</name>
        <dbReference type="ChEBI" id="CHEBI:29105"/>
        <note>catalytic</note>
    </ligand>
</feature>
<dbReference type="Pfam" id="PF01872">
    <property type="entry name" value="RibD_C"/>
    <property type="match status" value="1"/>
</dbReference>